<name>A0A6G1I5Q9_9PEZI</name>
<evidence type="ECO:0000313" key="1">
    <source>
        <dbReference type="EMBL" id="KAF2403620.1"/>
    </source>
</evidence>
<gene>
    <name evidence="1" type="ORF">EJ06DRAFT_285211</name>
</gene>
<protein>
    <submittedName>
        <fullName evidence="1">Uncharacterized protein</fullName>
    </submittedName>
</protein>
<proteinExistence type="predicted"/>
<sequence>MASTLVWGWAVNLSCARRDFLFSRDLILAALSFPRPVVPRQYDIISWRQHLARRLDLRSRGRPQPPTIAVYQAHWHSEHVMPNA</sequence>
<evidence type="ECO:0000313" key="2">
    <source>
        <dbReference type="Proteomes" id="UP000799640"/>
    </source>
</evidence>
<dbReference type="EMBL" id="ML996689">
    <property type="protein sequence ID" value="KAF2403620.1"/>
    <property type="molecule type" value="Genomic_DNA"/>
</dbReference>
<dbReference type="Proteomes" id="UP000799640">
    <property type="component" value="Unassembled WGS sequence"/>
</dbReference>
<reference evidence="1" key="1">
    <citation type="journal article" date="2020" name="Stud. Mycol.">
        <title>101 Dothideomycetes genomes: a test case for predicting lifestyles and emergence of pathogens.</title>
        <authorList>
            <person name="Haridas S."/>
            <person name="Albert R."/>
            <person name="Binder M."/>
            <person name="Bloem J."/>
            <person name="Labutti K."/>
            <person name="Salamov A."/>
            <person name="Andreopoulos B."/>
            <person name="Baker S."/>
            <person name="Barry K."/>
            <person name="Bills G."/>
            <person name="Bluhm B."/>
            <person name="Cannon C."/>
            <person name="Castanera R."/>
            <person name="Culley D."/>
            <person name="Daum C."/>
            <person name="Ezra D."/>
            <person name="Gonzalez J."/>
            <person name="Henrissat B."/>
            <person name="Kuo A."/>
            <person name="Liang C."/>
            <person name="Lipzen A."/>
            <person name="Lutzoni F."/>
            <person name="Magnuson J."/>
            <person name="Mondo S."/>
            <person name="Nolan M."/>
            <person name="Ohm R."/>
            <person name="Pangilinan J."/>
            <person name="Park H.-J."/>
            <person name="Ramirez L."/>
            <person name="Alfaro M."/>
            <person name="Sun H."/>
            <person name="Tritt A."/>
            <person name="Yoshinaga Y."/>
            <person name="Zwiers L.-H."/>
            <person name="Turgeon B."/>
            <person name="Goodwin S."/>
            <person name="Spatafora J."/>
            <person name="Crous P."/>
            <person name="Grigoriev I."/>
        </authorList>
    </citation>
    <scope>NUCLEOTIDE SEQUENCE</scope>
    <source>
        <strain evidence="1">CBS 262.69</strain>
    </source>
</reference>
<accession>A0A6G1I5Q9</accession>
<organism evidence="1 2">
    <name type="scientific">Trichodelitschia bisporula</name>
    <dbReference type="NCBI Taxonomy" id="703511"/>
    <lineage>
        <taxon>Eukaryota</taxon>
        <taxon>Fungi</taxon>
        <taxon>Dikarya</taxon>
        <taxon>Ascomycota</taxon>
        <taxon>Pezizomycotina</taxon>
        <taxon>Dothideomycetes</taxon>
        <taxon>Dothideomycetes incertae sedis</taxon>
        <taxon>Phaeotrichales</taxon>
        <taxon>Phaeotrichaceae</taxon>
        <taxon>Trichodelitschia</taxon>
    </lineage>
</organism>
<keyword evidence="2" id="KW-1185">Reference proteome</keyword>
<dbReference type="AlphaFoldDB" id="A0A6G1I5Q9"/>